<dbReference type="EMBL" id="JAVHJL010000001">
    <property type="protein sequence ID" value="KAK6511630.1"/>
    <property type="molecule type" value="Genomic_DNA"/>
</dbReference>
<evidence type="ECO:0000313" key="1">
    <source>
        <dbReference type="EMBL" id="KAK6511630.1"/>
    </source>
</evidence>
<organism evidence="1 2">
    <name type="scientific">Arthrobotrys musiformis</name>
    <dbReference type="NCBI Taxonomy" id="47236"/>
    <lineage>
        <taxon>Eukaryota</taxon>
        <taxon>Fungi</taxon>
        <taxon>Dikarya</taxon>
        <taxon>Ascomycota</taxon>
        <taxon>Pezizomycotina</taxon>
        <taxon>Orbiliomycetes</taxon>
        <taxon>Orbiliales</taxon>
        <taxon>Orbiliaceae</taxon>
        <taxon>Arthrobotrys</taxon>
    </lineage>
</organism>
<name>A0AAV9WPG1_9PEZI</name>
<accession>A0AAV9WPG1</accession>
<gene>
    <name evidence="1" type="ORF">TWF481_000539</name>
</gene>
<protein>
    <submittedName>
        <fullName evidence="1">Uncharacterized protein</fullName>
    </submittedName>
</protein>
<keyword evidence="2" id="KW-1185">Reference proteome</keyword>
<reference evidence="1 2" key="1">
    <citation type="submission" date="2023-08" db="EMBL/GenBank/DDBJ databases">
        <authorList>
            <person name="Palmer J.M."/>
        </authorList>
    </citation>
    <scope>NUCLEOTIDE SEQUENCE [LARGE SCALE GENOMIC DNA]</scope>
    <source>
        <strain evidence="1 2">TWF481</strain>
    </source>
</reference>
<comment type="caution">
    <text evidence="1">The sequence shown here is derived from an EMBL/GenBank/DDBJ whole genome shotgun (WGS) entry which is preliminary data.</text>
</comment>
<evidence type="ECO:0000313" key="2">
    <source>
        <dbReference type="Proteomes" id="UP001370758"/>
    </source>
</evidence>
<proteinExistence type="predicted"/>
<dbReference type="Proteomes" id="UP001370758">
    <property type="component" value="Unassembled WGS sequence"/>
</dbReference>
<dbReference type="AlphaFoldDB" id="A0AAV9WPG1"/>
<sequence>MLDTFETMDITFSKLRAAINNVQLMVERGEITARGQPKWAQGHPLERPSSVAARELVSKIQEPQDPAKRWFGIIKEKWEGDVLCSWFWNGLDVDVDQAPQFSTIDQLHMWNEHLEDSFYPGP</sequence>